<accession>A0A243WFW3</accession>
<sequence length="182" mass="19840">MRHGTVAQQTAYYALTTSNLLPLLQAYQPLLVGTVPIDLQQPGSDLDIVCAVYDLGAFEALVQAQFGHYPDFAVRRTERQGYPSIVVGFTLGEWPIELFGQPVPSAQQHGYRHLLIEHRLLTLGGAAFRARVHAQRAAGLKTEPAFATALGLAGDPYAALLALETCSDAELQTRYFPISTTE</sequence>
<name>A0A243WFW3_9BACT</name>
<dbReference type="AlphaFoldDB" id="A0A243WFW3"/>
<dbReference type="Proteomes" id="UP000194873">
    <property type="component" value="Unassembled WGS sequence"/>
</dbReference>
<keyword evidence="2" id="KW-1185">Reference proteome</keyword>
<evidence type="ECO:0000313" key="1">
    <source>
        <dbReference type="EMBL" id="OUJ74359.1"/>
    </source>
</evidence>
<proteinExistence type="predicted"/>
<dbReference type="EMBL" id="MTSE01000004">
    <property type="protein sequence ID" value="OUJ74359.1"/>
    <property type="molecule type" value="Genomic_DNA"/>
</dbReference>
<evidence type="ECO:0008006" key="3">
    <source>
        <dbReference type="Google" id="ProtNLM"/>
    </source>
</evidence>
<evidence type="ECO:0000313" key="2">
    <source>
        <dbReference type="Proteomes" id="UP000194873"/>
    </source>
</evidence>
<dbReference type="InterPro" id="IPR025365">
    <property type="entry name" value="DUF4269"/>
</dbReference>
<gene>
    <name evidence="1" type="ORF">BXP70_11080</name>
</gene>
<dbReference type="Pfam" id="PF14091">
    <property type="entry name" value="DUF4269"/>
    <property type="match status" value="1"/>
</dbReference>
<comment type="caution">
    <text evidence="1">The sequence shown here is derived from an EMBL/GenBank/DDBJ whole genome shotgun (WGS) entry which is preliminary data.</text>
</comment>
<reference evidence="1 2" key="1">
    <citation type="submission" date="2017-01" db="EMBL/GenBank/DDBJ databases">
        <title>A new Hymenobacter.</title>
        <authorList>
            <person name="Liang Y."/>
            <person name="Feng F."/>
        </authorList>
    </citation>
    <scope>NUCLEOTIDE SEQUENCE [LARGE SCALE GENOMIC DNA]</scope>
    <source>
        <strain evidence="1">MIMBbqt21</strain>
    </source>
</reference>
<protein>
    <recommendedName>
        <fullName evidence="3">Diadenosine tetraphosphate hydrolase</fullName>
    </recommendedName>
</protein>
<organism evidence="1 2">
    <name type="scientific">Hymenobacter crusticola</name>
    <dbReference type="NCBI Taxonomy" id="1770526"/>
    <lineage>
        <taxon>Bacteria</taxon>
        <taxon>Pseudomonadati</taxon>
        <taxon>Bacteroidota</taxon>
        <taxon>Cytophagia</taxon>
        <taxon>Cytophagales</taxon>
        <taxon>Hymenobacteraceae</taxon>
        <taxon>Hymenobacter</taxon>
    </lineage>
</organism>